<dbReference type="OrthoDB" id="6515644at2759"/>
<dbReference type="PANTHER" id="PTHR47272:SF1">
    <property type="entry name" value="PIGGYBAC TRANSPOSABLE ELEMENT-DERIVED PROTEIN 3-LIKE"/>
    <property type="match status" value="1"/>
</dbReference>
<dbReference type="Pfam" id="PF13843">
    <property type="entry name" value="DDE_Tnp_1_7"/>
    <property type="match status" value="1"/>
</dbReference>
<dbReference type="PANTHER" id="PTHR47272">
    <property type="entry name" value="DDE_TNP_1_7 DOMAIN-CONTAINING PROTEIN"/>
    <property type="match status" value="1"/>
</dbReference>
<reference evidence="2 3" key="1">
    <citation type="journal article" date="2020" name="Cell">
        <title>Large-Scale Comparative Analyses of Tick Genomes Elucidate Their Genetic Diversity and Vector Capacities.</title>
        <authorList>
            <consortium name="Tick Genome and Microbiome Consortium (TIGMIC)"/>
            <person name="Jia N."/>
            <person name="Wang J."/>
            <person name="Shi W."/>
            <person name="Du L."/>
            <person name="Sun Y."/>
            <person name="Zhan W."/>
            <person name="Jiang J.F."/>
            <person name="Wang Q."/>
            <person name="Zhang B."/>
            <person name="Ji P."/>
            <person name="Bell-Sakyi L."/>
            <person name="Cui X.M."/>
            <person name="Yuan T.T."/>
            <person name="Jiang B.G."/>
            <person name="Yang W.F."/>
            <person name="Lam T.T."/>
            <person name="Chang Q.C."/>
            <person name="Ding S.J."/>
            <person name="Wang X.J."/>
            <person name="Zhu J.G."/>
            <person name="Ruan X.D."/>
            <person name="Zhao L."/>
            <person name="Wei J.T."/>
            <person name="Ye R.Z."/>
            <person name="Que T.C."/>
            <person name="Du C.H."/>
            <person name="Zhou Y.H."/>
            <person name="Cheng J.X."/>
            <person name="Dai P.F."/>
            <person name="Guo W.B."/>
            <person name="Han X.H."/>
            <person name="Huang E.J."/>
            <person name="Li L.F."/>
            <person name="Wei W."/>
            <person name="Gao Y.C."/>
            <person name="Liu J.Z."/>
            <person name="Shao H.Z."/>
            <person name="Wang X."/>
            <person name="Wang C.C."/>
            <person name="Yang T.C."/>
            <person name="Huo Q.B."/>
            <person name="Li W."/>
            <person name="Chen H.Y."/>
            <person name="Chen S.E."/>
            <person name="Zhou L.G."/>
            <person name="Ni X.B."/>
            <person name="Tian J.H."/>
            <person name="Sheng Y."/>
            <person name="Liu T."/>
            <person name="Pan Y.S."/>
            <person name="Xia L.Y."/>
            <person name="Li J."/>
            <person name="Zhao F."/>
            <person name="Cao W.C."/>
        </authorList>
    </citation>
    <scope>NUCLEOTIDE SEQUENCE [LARGE SCALE GENOMIC DNA]</scope>
    <source>
        <strain evidence="2">HaeL-2018</strain>
    </source>
</reference>
<dbReference type="Proteomes" id="UP000821853">
    <property type="component" value="Chromosome 5"/>
</dbReference>
<keyword evidence="3" id="KW-1185">Reference proteome</keyword>
<evidence type="ECO:0000259" key="1">
    <source>
        <dbReference type="Pfam" id="PF13843"/>
    </source>
</evidence>
<name>A0A9J6GJG5_HAELO</name>
<proteinExistence type="predicted"/>
<dbReference type="AlphaFoldDB" id="A0A9J6GJG5"/>
<dbReference type="OMA" id="PCENIAG"/>
<comment type="caution">
    <text evidence="2">The sequence shown here is derived from an EMBL/GenBank/DDBJ whole genome shotgun (WGS) entry which is preliminary data.</text>
</comment>
<evidence type="ECO:0000313" key="2">
    <source>
        <dbReference type="EMBL" id="KAH9375306.1"/>
    </source>
</evidence>
<protein>
    <recommendedName>
        <fullName evidence="1">PiggyBac transposable element-derived protein domain-containing protein</fullName>
    </recommendedName>
</protein>
<gene>
    <name evidence="2" type="ORF">HPB48_009174</name>
</gene>
<accession>A0A9J6GJG5</accession>
<evidence type="ECO:0000313" key="3">
    <source>
        <dbReference type="Proteomes" id="UP000821853"/>
    </source>
</evidence>
<organism evidence="2 3">
    <name type="scientific">Haemaphysalis longicornis</name>
    <name type="common">Bush tick</name>
    <dbReference type="NCBI Taxonomy" id="44386"/>
    <lineage>
        <taxon>Eukaryota</taxon>
        <taxon>Metazoa</taxon>
        <taxon>Ecdysozoa</taxon>
        <taxon>Arthropoda</taxon>
        <taxon>Chelicerata</taxon>
        <taxon>Arachnida</taxon>
        <taxon>Acari</taxon>
        <taxon>Parasitiformes</taxon>
        <taxon>Ixodida</taxon>
        <taxon>Ixodoidea</taxon>
        <taxon>Ixodidae</taxon>
        <taxon>Haemaphysalinae</taxon>
        <taxon>Haemaphysalis</taxon>
    </lineage>
</organism>
<dbReference type="InterPro" id="IPR029526">
    <property type="entry name" value="PGBD"/>
</dbReference>
<feature type="domain" description="PiggyBac transposable element-derived protein" evidence="1">
    <location>
        <begin position="4"/>
        <end position="234"/>
    </location>
</feature>
<sequence>MKYLPDSALERLAECSNLYYIQTTDAELGTTPQEIRAFFGITMYMAVLKFPTIRMYWQQRTWIAVVADAMNLNRFSKLRTTVGITGASGPAPNSTDKLWKVRPLVDVIRAPCLELDVMEQSSVDEQMVPFTGKVPAKQVIKSKPNPDSVKVFVRCRPDGIAHDFKTYQGKGTGIDPSYAHLGLGGSVVLRLCEELPKGRNFKRFFDIYFPSVTLLRELRMVGRQATRMMRANRLMGCNLKSEKEFPKEGRGAMDTKVTEEGMF</sequence>
<dbReference type="EMBL" id="JABSTR010000007">
    <property type="protein sequence ID" value="KAH9375306.1"/>
    <property type="molecule type" value="Genomic_DNA"/>
</dbReference>
<dbReference type="VEuPathDB" id="VectorBase:HLOH_060627"/>